<feature type="region of interest" description="Disordered" evidence="1">
    <location>
        <begin position="81"/>
        <end position="126"/>
    </location>
</feature>
<gene>
    <name evidence="5" type="ORF">JIN83_03595</name>
</gene>
<dbReference type="RefSeq" id="WP_309488634.1">
    <property type="nucleotide sequence ID" value="NZ_JAENIG010000002.1"/>
</dbReference>
<protein>
    <submittedName>
        <fullName evidence="5">Prolyl oligopeptidase family serine peptidase</fullName>
    </submittedName>
</protein>
<feature type="compositionally biased region" description="Basic residues" evidence="1">
    <location>
        <begin position="100"/>
        <end position="110"/>
    </location>
</feature>
<evidence type="ECO:0000256" key="1">
    <source>
        <dbReference type="SAM" id="MobiDB-lite"/>
    </source>
</evidence>
<dbReference type="Pfam" id="PF00930">
    <property type="entry name" value="DPPIV_N"/>
    <property type="match status" value="1"/>
</dbReference>
<keyword evidence="2" id="KW-0732">Signal</keyword>
<dbReference type="Pfam" id="PF00326">
    <property type="entry name" value="Peptidase_S9"/>
    <property type="match status" value="1"/>
</dbReference>
<feature type="domain" description="Peptidase S9 prolyl oligopeptidase catalytic" evidence="3">
    <location>
        <begin position="498"/>
        <end position="689"/>
    </location>
</feature>
<dbReference type="Gene3D" id="2.140.10.30">
    <property type="entry name" value="Dipeptidylpeptidase IV, N-terminal domain"/>
    <property type="match status" value="1"/>
</dbReference>
<dbReference type="InterPro" id="IPR001375">
    <property type="entry name" value="Peptidase_S9_cat"/>
</dbReference>
<reference evidence="5" key="1">
    <citation type="submission" date="2021-01" db="EMBL/GenBank/DDBJ databases">
        <title>Modified the classification status of verrucomicrobia.</title>
        <authorList>
            <person name="Feng X."/>
        </authorList>
    </citation>
    <scope>NUCLEOTIDE SEQUENCE</scope>
    <source>
        <strain evidence="5">5K15</strain>
    </source>
</reference>
<feature type="chain" id="PRO_5041996227" evidence="2">
    <location>
        <begin position="19"/>
        <end position="692"/>
    </location>
</feature>
<organism evidence="5 6">
    <name type="scientific">Oceaniferula flava</name>
    <dbReference type="NCBI Taxonomy" id="2800421"/>
    <lineage>
        <taxon>Bacteria</taxon>
        <taxon>Pseudomonadati</taxon>
        <taxon>Verrucomicrobiota</taxon>
        <taxon>Verrucomicrobiia</taxon>
        <taxon>Verrucomicrobiales</taxon>
        <taxon>Verrucomicrobiaceae</taxon>
        <taxon>Oceaniferula</taxon>
    </lineage>
</organism>
<dbReference type="SUPFAM" id="SSF82171">
    <property type="entry name" value="DPP6 N-terminal domain-like"/>
    <property type="match status" value="1"/>
</dbReference>
<dbReference type="PANTHER" id="PTHR11731">
    <property type="entry name" value="PROTEASE FAMILY S9B,C DIPEPTIDYL-PEPTIDASE IV-RELATED"/>
    <property type="match status" value="1"/>
</dbReference>
<evidence type="ECO:0000256" key="2">
    <source>
        <dbReference type="SAM" id="SignalP"/>
    </source>
</evidence>
<evidence type="ECO:0000259" key="4">
    <source>
        <dbReference type="Pfam" id="PF00930"/>
    </source>
</evidence>
<dbReference type="PANTHER" id="PTHR11731:SF118">
    <property type="entry name" value="BLR1971 PROTEIN"/>
    <property type="match status" value="1"/>
</dbReference>
<evidence type="ECO:0000313" key="6">
    <source>
        <dbReference type="Proteomes" id="UP000634206"/>
    </source>
</evidence>
<dbReference type="AlphaFoldDB" id="A0AAE2S9V7"/>
<evidence type="ECO:0000259" key="3">
    <source>
        <dbReference type="Pfam" id="PF00326"/>
    </source>
</evidence>
<dbReference type="InterPro" id="IPR002469">
    <property type="entry name" value="Peptidase_S9B_N"/>
</dbReference>
<dbReference type="InterPro" id="IPR050278">
    <property type="entry name" value="Serine_Prot_S9B/DPPIV"/>
</dbReference>
<proteinExistence type="predicted"/>
<dbReference type="Gene3D" id="3.40.50.1820">
    <property type="entry name" value="alpha/beta hydrolase"/>
    <property type="match status" value="1"/>
</dbReference>
<dbReference type="EMBL" id="JAENIG010000002">
    <property type="protein sequence ID" value="MBK1854026.1"/>
    <property type="molecule type" value="Genomic_DNA"/>
</dbReference>
<dbReference type="SUPFAM" id="SSF53474">
    <property type="entry name" value="alpha/beta-Hydrolases"/>
    <property type="match status" value="1"/>
</dbReference>
<dbReference type="GO" id="GO:0006508">
    <property type="term" value="P:proteolysis"/>
    <property type="evidence" value="ECO:0007669"/>
    <property type="project" value="InterPro"/>
</dbReference>
<dbReference type="GO" id="GO:0008236">
    <property type="term" value="F:serine-type peptidase activity"/>
    <property type="evidence" value="ECO:0007669"/>
    <property type="project" value="InterPro"/>
</dbReference>
<name>A0AAE2S9V7_9BACT</name>
<dbReference type="InterPro" id="IPR029058">
    <property type="entry name" value="AB_hydrolase_fold"/>
</dbReference>
<evidence type="ECO:0000313" key="5">
    <source>
        <dbReference type="EMBL" id="MBK1854026.1"/>
    </source>
</evidence>
<sequence length="692" mass="78261">MIRTLILLSYLLQVQAQATSTAEYSQKWKQASQLSKETVTNLKPAFRWVDGALAFKKQSRDPQSGKITEQWVQVQLADGQAEEGIDPKQLPKQSAETKKRPSRKSSRRGKKSDSRQDSPDGQWRASIEDGRVFLQKLGSDSAKKPLGAASENGSYYTGPISWSPSSTHFMARHVQPGQRRTITLVESSPKKQLQPKLLTVRYDKPGDHIDRTEPRIFSLDGQSEHAPDPKLTADQYSLGEAEWNHDGSALLYEYIERGFGKHYLISMDAKSGEQRLIAKEESDTYIHVYGIRYHKDLTETGEIIWGSDRDGWRHLYLLDAKSGSVKHRITQGNWFVRDVIDVDTEARQLVFSASGKNPGEDPYHLHYYRVNFDGSELTALTQGDGTHKLEFSPDGSHYIDTWSRVDHPPVYELRRSADGSLVRELLRADASSWAQHGLRMPERFHCKDRNGRFDVWGVIITPPNYDPNKKYPVIEHIYAGPHSAFVPKAFRTSYHLMTEFAAEGFVVVQIDALGTNYRHHDFTHFCYKNLVDSGFPDRIKWIKAAAATRPYIDTSRVGILGGSAGGQSSTAAMLHHGEFYKAAASDCGCHDNRMDKIWWNEQWMDWPIGPHYEQQANSTHAAKLQGALMLTVGELDTNVDPSSTTQLVDALLKADKDFEYYLVPGAGHGCGEKPHMRRKRIEFFKKHLGGVQ</sequence>
<keyword evidence="6" id="KW-1185">Reference proteome</keyword>
<comment type="caution">
    <text evidence="5">The sequence shown here is derived from an EMBL/GenBank/DDBJ whole genome shotgun (WGS) entry which is preliminary data.</text>
</comment>
<feature type="signal peptide" evidence="2">
    <location>
        <begin position="1"/>
        <end position="18"/>
    </location>
</feature>
<feature type="domain" description="Dipeptidylpeptidase IV N-terminal" evidence="4">
    <location>
        <begin position="160"/>
        <end position="409"/>
    </location>
</feature>
<accession>A0AAE2S9V7</accession>
<dbReference type="Proteomes" id="UP000634206">
    <property type="component" value="Unassembled WGS sequence"/>
</dbReference>